<evidence type="ECO:0000256" key="7">
    <source>
        <dbReference type="SAM" id="MobiDB-lite"/>
    </source>
</evidence>
<dbReference type="OrthoDB" id="1928946at2759"/>
<dbReference type="PANTHER" id="PTHR33405:SF7">
    <property type="entry name" value="PROTEIN FLX-LIKE 1"/>
    <property type="match status" value="1"/>
</dbReference>
<gene>
    <name evidence="8" type="ORF">GIB67_032590</name>
</gene>
<feature type="compositionally biased region" description="Polar residues" evidence="7">
    <location>
        <begin position="232"/>
        <end position="243"/>
    </location>
</feature>
<keyword evidence="5" id="KW-0287">Flowering</keyword>
<proteinExistence type="inferred from homology"/>
<keyword evidence="2" id="KW-0217">Developmental protein</keyword>
<dbReference type="Proteomes" id="UP000541444">
    <property type="component" value="Unassembled WGS sequence"/>
</dbReference>
<evidence type="ECO:0000256" key="6">
    <source>
        <dbReference type="SAM" id="Coils"/>
    </source>
</evidence>
<feature type="compositionally biased region" description="Low complexity" evidence="7">
    <location>
        <begin position="249"/>
        <end position="266"/>
    </location>
</feature>
<organism evidence="8 9">
    <name type="scientific">Kingdonia uniflora</name>
    <dbReference type="NCBI Taxonomy" id="39325"/>
    <lineage>
        <taxon>Eukaryota</taxon>
        <taxon>Viridiplantae</taxon>
        <taxon>Streptophyta</taxon>
        <taxon>Embryophyta</taxon>
        <taxon>Tracheophyta</taxon>
        <taxon>Spermatophyta</taxon>
        <taxon>Magnoliopsida</taxon>
        <taxon>Ranunculales</taxon>
        <taxon>Circaeasteraceae</taxon>
        <taxon>Kingdonia</taxon>
    </lineage>
</organism>
<name>A0A7J7LS96_9MAGN</name>
<dbReference type="PANTHER" id="PTHR33405">
    <property type="entry name" value="PROTEIN FLX-LIKE 2"/>
    <property type="match status" value="1"/>
</dbReference>
<feature type="coiled-coil region" evidence="6">
    <location>
        <begin position="143"/>
        <end position="229"/>
    </location>
</feature>
<comment type="caution">
    <text evidence="8">The sequence shown here is derived from an EMBL/GenBank/DDBJ whole genome shotgun (WGS) entry which is preliminary data.</text>
</comment>
<evidence type="ECO:0000256" key="5">
    <source>
        <dbReference type="ARBA" id="ARBA00023089"/>
    </source>
</evidence>
<feature type="region of interest" description="Disordered" evidence="7">
    <location>
        <begin position="232"/>
        <end position="335"/>
    </location>
</feature>
<dbReference type="GO" id="GO:0030154">
    <property type="term" value="P:cell differentiation"/>
    <property type="evidence" value="ECO:0007669"/>
    <property type="project" value="UniProtKB-KW"/>
</dbReference>
<dbReference type="AlphaFoldDB" id="A0A7J7LS96"/>
<evidence type="ECO:0000256" key="3">
    <source>
        <dbReference type="ARBA" id="ARBA00022782"/>
    </source>
</evidence>
<keyword evidence="3" id="KW-0221">Differentiation</keyword>
<feature type="region of interest" description="Disordered" evidence="7">
    <location>
        <begin position="1"/>
        <end position="22"/>
    </location>
</feature>
<evidence type="ECO:0000313" key="8">
    <source>
        <dbReference type="EMBL" id="KAF6145467.1"/>
    </source>
</evidence>
<sequence>MSSRNRGPLHQIARIPFNQEQQHRPLLEDLRDAPRFPPRPPPPHPSLIEDRLILQQQDLHTLLIDNQRFAATHVALKQELESVQHELQRTGHVAGAVEAERDLQLRDAYDRSMRMEADLRALEGMKGELAHVRSDVQKLSGVRQELAAQAQGLTQQISKASVEVQQVPMLKSEIESMQQELQRARSAIEYEKKGYAENYEQGQAMENNLVLMIREVEKLRAELANAEKRTRANYSGNYGNSDTVYGGNPYPSDSGYGGNPYPSGYGTIPLQGQGGADGSSQYGPGPVASQYGPGPVTSQYGPVPIPIPGPVVSQYGPGPGPGGWGTYDMQQTHGH</sequence>
<evidence type="ECO:0000313" key="9">
    <source>
        <dbReference type="Proteomes" id="UP000541444"/>
    </source>
</evidence>
<comment type="similarity">
    <text evidence="1">Belongs to the FLX family.</text>
</comment>
<evidence type="ECO:0000256" key="1">
    <source>
        <dbReference type="ARBA" id="ARBA00005405"/>
    </source>
</evidence>
<dbReference type="EMBL" id="JACGCM010002063">
    <property type="protein sequence ID" value="KAF6145467.1"/>
    <property type="molecule type" value="Genomic_DNA"/>
</dbReference>
<accession>A0A7J7LS96</accession>
<evidence type="ECO:0000256" key="2">
    <source>
        <dbReference type="ARBA" id="ARBA00022473"/>
    </source>
</evidence>
<evidence type="ECO:0000256" key="4">
    <source>
        <dbReference type="ARBA" id="ARBA00023054"/>
    </source>
</evidence>
<keyword evidence="9" id="KW-1185">Reference proteome</keyword>
<evidence type="ECO:0008006" key="10">
    <source>
        <dbReference type="Google" id="ProtNLM"/>
    </source>
</evidence>
<keyword evidence="4 6" id="KW-0175">Coiled coil</keyword>
<protein>
    <recommendedName>
        <fullName evidence="10">Protein FLX-like 1</fullName>
    </recommendedName>
</protein>
<dbReference type="InterPro" id="IPR040353">
    <property type="entry name" value="FLX/FLX-like"/>
</dbReference>
<reference evidence="8 9" key="1">
    <citation type="journal article" date="2020" name="IScience">
        <title>Genome Sequencing of the Endangered Kingdonia uniflora (Circaeasteraceae, Ranunculales) Reveals Potential Mechanisms of Evolutionary Specialization.</title>
        <authorList>
            <person name="Sun Y."/>
            <person name="Deng T."/>
            <person name="Zhang A."/>
            <person name="Moore M.J."/>
            <person name="Landis J.B."/>
            <person name="Lin N."/>
            <person name="Zhang H."/>
            <person name="Zhang X."/>
            <person name="Huang J."/>
            <person name="Zhang X."/>
            <person name="Sun H."/>
            <person name="Wang H."/>
        </authorList>
    </citation>
    <scope>NUCLEOTIDE SEQUENCE [LARGE SCALE GENOMIC DNA]</scope>
    <source>
        <strain evidence="8">TB1705</strain>
        <tissue evidence="8">Leaf</tissue>
    </source>
</reference>
<dbReference type="GO" id="GO:0009908">
    <property type="term" value="P:flower development"/>
    <property type="evidence" value="ECO:0007669"/>
    <property type="project" value="UniProtKB-KW"/>
</dbReference>